<proteinExistence type="predicted"/>
<organism evidence="3 4">
    <name type="scientific">Nitrospirillum viridazoti CBAmc</name>
    <dbReference type="NCBI Taxonomy" id="1441467"/>
    <lineage>
        <taxon>Bacteria</taxon>
        <taxon>Pseudomonadati</taxon>
        <taxon>Pseudomonadota</taxon>
        <taxon>Alphaproteobacteria</taxon>
        <taxon>Rhodospirillales</taxon>
        <taxon>Azospirillaceae</taxon>
        <taxon>Nitrospirillum</taxon>
        <taxon>Nitrospirillum viridazoti</taxon>
    </lineage>
</organism>
<keyword evidence="4" id="KW-1185">Reference proteome</keyword>
<evidence type="ECO:0000256" key="1">
    <source>
        <dbReference type="SAM" id="Phobius"/>
    </source>
</evidence>
<feature type="domain" description="Porin" evidence="2">
    <location>
        <begin position="64"/>
        <end position="387"/>
    </location>
</feature>
<sequence length="425" mass="44816">MIRGAGRARARATFLRRAGQGKAPVSAIAAYITCPAAFRTRKPLMTRRIPVALGIPLCVPLCAAVALLAPLHAAGAEVDYHLSGVAQGGVVGTDRPAAGDGHWDAAGAYAVTGSVETVTESGVTYGALLRLGSGNTGRSTDRPGNADRQGIGIDQAYVYASGGWGKVRLGQSWGASERATDLLPLLVAGEMDGFWTQSARVRPPGMALGRAYAGRDSDDAAKVDYETPRLFGLKAGVSFAPERRAFGQDIVAPYAIPAETNFWEGAVNYRGDWGPTQYEVGVAYNHANAAHSWLEDTSTVTLAGGLTYGGFTVGAVLFDDGDSGLPHDRPANAPGETRGATLQGTYENGPYGLTLFWHGSETENWTTYRAYGLGLSWKVRSDTTLGLDFIHWTADLESGNPAAMADQSSPRPTGNVATAVVEFRF</sequence>
<evidence type="ECO:0000313" key="3">
    <source>
        <dbReference type="EMBL" id="ASG19434.1"/>
    </source>
</evidence>
<dbReference type="GO" id="GO:0016020">
    <property type="term" value="C:membrane"/>
    <property type="evidence" value="ECO:0007669"/>
    <property type="project" value="InterPro"/>
</dbReference>
<feature type="transmembrane region" description="Helical" evidence="1">
    <location>
        <begin position="49"/>
        <end position="71"/>
    </location>
</feature>
<dbReference type="AlphaFoldDB" id="A0A248JMG2"/>
<dbReference type="EMBL" id="CP022110">
    <property type="protein sequence ID" value="ASG19434.1"/>
    <property type="molecule type" value="Genomic_DNA"/>
</dbReference>
<dbReference type="SUPFAM" id="SSF56935">
    <property type="entry name" value="Porins"/>
    <property type="match status" value="1"/>
</dbReference>
<protein>
    <recommendedName>
        <fullName evidence="2">Porin domain-containing protein</fullName>
    </recommendedName>
</protein>
<name>A0A248JMG2_9PROT</name>
<dbReference type="Pfam" id="PF13609">
    <property type="entry name" value="Porin_4"/>
    <property type="match status" value="1"/>
</dbReference>
<dbReference type="Proteomes" id="UP000197153">
    <property type="component" value="Chromosome 1"/>
</dbReference>
<gene>
    <name evidence="3" type="ORF">Y958_00295</name>
</gene>
<dbReference type="GO" id="GO:0015288">
    <property type="term" value="F:porin activity"/>
    <property type="evidence" value="ECO:0007669"/>
    <property type="project" value="InterPro"/>
</dbReference>
<dbReference type="InterPro" id="IPR023614">
    <property type="entry name" value="Porin_dom_sf"/>
</dbReference>
<evidence type="ECO:0000313" key="4">
    <source>
        <dbReference type="Proteomes" id="UP000197153"/>
    </source>
</evidence>
<keyword evidence="1" id="KW-1133">Transmembrane helix</keyword>
<evidence type="ECO:0000259" key="2">
    <source>
        <dbReference type="Pfam" id="PF13609"/>
    </source>
</evidence>
<dbReference type="Gene3D" id="2.40.160.10">
    <property type="entry name" value="Porin"/>
    <property type="match status" value="1"/>
</dbReference>
<reference evidence="3 4" key="1">
    <citation type="submission" date="2017-06" db="EMBL/GenBank/DDBJ databases">
        <title>Complete genome sequence of Nitrospirillum amazonense strain CBAmC, an endophytic nitrogen-fixing and plant growth-promoting bacterium, isolated from sugarcane.</title>
        <authorList>
            <person name="Schwab S."/>
            <person name="dos Santos Teixeira K.R."/>
            <person name="Simoes Araujo J.L."/>
            <person name="Soares Vidal M."/>
            <person name="Borges de Freitas H.R."/>
            <person name="Rivello Crivelaro A.L."/>
            <person name="Bueno de Camargo Nunes A."/>
            <person name="dos Santos C.M."/>
            <person name="Palmeira da Silva Rosa D."/>
            <person name="da Silva Padilha D."/>
            <person name="da Silva E."/>
            <person name="Araujo Terra L."/>
            <person name="Soares Mendes V."/>
            <person name="Farinelli L."/>
            <person name="Magalhaes Cruz L."/>
            <person name="Baldani J.I."/>
        </authorList>
    </citation>
    <scope>NUCLEOTIDE SEQUENCE [LARGE SCALE GENOMIC DNA]</scope>
    <source>
        <strain evidence="3 4">CBAmC</strain>
    </source>
</reference>
<keyword evidence="1" id="KW-0472">Membrane</keyword>
<dbReference type="KEGG" id="nao:Y958_00295"/>
<keyword evidence="1" id="KW-0812">Transmembrane</keyword>
<dbReference type="InterPro" id="IPR033900">
    <property type="entry name" value="Gram_neg_porin_domain"/>
</dbReference>
<accession>A0A248JMG2</accession>